<dbReference type="GO" id="GO:0016746">
    <property type="term" value="F:acyltransferase activity"/>
    <property type="evidence" value="ECO:0007669"/>
    <property type="project" value="UniProtKB-KW"/>
</dbReference>
<dbReference type="PANTHER" id="PTHR43877">
    <property type="entry name" value="AMINOALKYLPHOSPHONATE N-ACETYLTRANSFERASE-RELATED-RELATED"/>
    <property type="match status" value="1"/>
</dbReference>
<proteinExistence type="predicted"/>
<dbReference type="RefSeq" id="WP_345367824.1">
    <property type="nucleotide sequence ID" value="NZ_BAABII010000019.1"/>
</dbReference>
<evidence type="ECO:0000313" key="5">
    <source>
        <dbReference type="EMBL" id="MEY8039430.1"/>
    </source>
</evidence>
<keyword evidence="1 5" id="KW-0808">Transferase</keyword>
<gene>
    <name evidence="5" type="ORF">AB8O55_08470</name>
</gene>
<dbReference type="InterPro" id="IPR050832">
    <property type="entry name" value="Bact_Acetyltransf"/>
</dbReference>
<evidence type="ECO:0000313" key="6">
    <source>
        <dbReference type="Proteomes" id="UP001564626"/>
    </source>
</evidence>
<protein>
    <submittedName>
        <fullName evidence="5">GNAT family N-acetyltransferase</fullName>
        <ecNumber evidence="5">2.3.1.-</ecNumber>
    </submittedName>
</protein>
<feature type="domain" description="N-acetyltransferase" evidence="4">
    <location>
        <begin position="1"/>
        <end position="86"/>
    </location>
</feature>
<feature type="region of interest" description="Disordered" evidence="3">
    <location>
        <begin position="1"/>
        <end position="20"/>
    </location>
</feature>
<keyword evidence="6" id="KW-1185">Reference proteome</keyword>
<name>A0ABV4CEA8_9PSEU</name>
<evidence type="ECO:0000259" key="4">
    <source>
        <dbReference type="PROSITE" id="PS51186"/>
    </source>
</evidence>
<dbReference type="Pfam" id="PF00583">
    <property type="entry name" value="Acetyltransf_1"/>
    <property type="match status" value="1"/>
</dbReference>
<accession>A0ABV4CEA8</accession>
<dbReference type="InterPro" id="IPR000182">
    <property type="entry name" value="GNAT_dom"/>
</dbReference>
<dbReference type="EC" id="2.3.1.-" evidence="5"/>
<sequence>MTTTRRSSRCTPREQHAGRGVGRAMVTHLLGIARERGLARVSLETGSMSAFAPARTLYTSAGFTACPPFADYAPSPNSTFMTLALTATPANRTAAERSPTVRANGVE</sequence>
<dbReference type="SUPFAM" id="SSF55729">
    <property type="entry name" value="Acyl-CoA N-acyltransferases (Nat)"/>
    <property type="match status" value="1"/>
</dbReference>
<reference evidence="5 6" key="1">
    <citation type="submission" date="2024-08" db="EMBL/GenBank/DDBJ databases">
        <title>Genome mining of Saccharopolyspora cebuensis PGLac3 from Nigerian medicinal plant.</title>
        <authorList>
            <person name="Ezeobiora C.E."/>
            <person name="Igbokwe N.H."/>
            <person name="Amin D.H."/>
            <person name="Mendie U.E."/>
        </authorList>
    </citation>
    <scope>NUCLEOTIDE SEQUENCE [LARGE SCALE GENOMIC DNA]</scope>
    <source>
        <strain evidence="5 6">PGLac3</strain>
    </source>
</reference>
<organism evidence="5 6">
    <name type="scientific">Saccharopolyspora cebuensis</name>
    <dbReference type="NCBI Taxonomy" id="418759"/>
    <lineage>
        <taxon>Bacteria</taxon>
        <taxon>Bacillati</taxon>
        <taxon>Actinomycetota</taxon>
        <taxon>Actinomycetes</taxon>
        <taxon>Pseudonocardiales</taxon>
        <taxon>Pseudonocardiaceae</taxon>
        <taxon>Saccharopolyspora</taxon>
    </lineage>
</organism>
<comment type="caution">
    <text evidence="5">The sequence shown here is derived from an EMBL/GenBank/DDBJ whole genome shotgun (WGS) entry which is preliminary data.</text>
</comment>
<dbReference type="PROSITE" id="PS51186">
    <property type="entry name" value="GNAT"/>
    <property type="match status" value="1"/>
</dbReference>
<dbReference type="InterPro" id="IPR016181">
    <property type="entry name" value="Acyl_CoA_acyltransferase"/>
</dbReference>
<dbReference type="EMBL" id="JBGEHV010000011">
    <property type="protein sequence ID" value="MEY8039430.1"/>
    <property type="molecule type" value="Genomic_DNA"/>
</dbReference>
<evidence type="ECO:0000256" key="2">
    <source>
        <dbReference type="ARBA" id="ARBA00023315"/>
    </source>
</evidence>
<evidence type="ECO:0000256" key="1">
    <source>
        <dbReference type="ARBA" id="ARBA00022679"/>
    </source>
</evidence>
<dbReference type="Proteomes" id="UP001564626">
    <property type="component" value="Unassembled WGS sequence"/>
</dbReference>
<dbReference type="Gene3D" id="3.40.630.30">
    <property type="match status" value="1"/>
</dbReference>
<dbReference type="PANTHER" id="PTHR43877:SF5">
    <property type="entry name" value="BLL8307 PROTEIN"/>
    <property type="match status" value="1"/>
</dbReference>
<evidence type="ECO:0000256" key="3">
    <source>
        <dbReference type="SAM" id="MobiDB-lite"/>
    </source>
</evidence>
<keyword evidence="2 5" id="KW-0012">Acyltransferase</keyword>
<dbReference type="CDD" id="cd04301">
    <property type="entry name" value="NAT_SF"/>
    <property type="match status" value="1"/>
</dbReference>